<dbReference type="Proteomes" id="UP000317835">
    <property type="component" value="Plasmid pElP_4"/>
</dbReference>
<name>A0A518HFJ1_9BACT</name>
<accession>A0A518HFJ1</accession>
<dbReference type="SUPFAM" id="SSF51197">
    <property type="entry name" value="Clavaminate synthase-like"/>
    <property type="match status" value="1"/>
</dbReference>
<keyword evidence="2" id="KW-0223">Dioxygenase</keyword>
<dbReference type="RefSeq" id="WP_145279821.1">
    <property type="nucleotide sequence ID" value="NZ_CP036430.1"/>
</dbReference>
<dbReference type="EMBL" id="CP036430">
    <property type="protein sequence ID" value="QDV39605.1"/>
    <property type="molecule type" value="Genomic_DNA"/>
</dbReference>
<dbReference type="Pfam" id="PF05721">
    <property type="entry name" value="PhyH"/>
    <property type="match status" value="1"/>
</dbReference>
<evidence type="ECO:0000313" key="3">
    <source>
        <dbReference type="Proteomes" id="UP000317835"/>
    </source>
</evidence>
<comment type="cofactor">
    <cofactor evidence="1">
        <name>Fe(2+)</name>
        <dbReference type="ChEBI" id="CHEBI:29033"/>
    </cofactor>
</comment>
<evidence type="ECO:0000256" key="1">
    <source>
        <dbReference type="ARBA" id="ARBA00001954"/>
    </source>
</evidence>
<dbReference type="PANTHER" id="PTHR20883:SF48">
    <property type="entry name" value="ECTOINE DIOXYGENASE"/>
    <property type="match status" value="1"/>
</dbReference>
<proteinExistence type="predicted"/>
<dbReference type="PANTHER" id="PTHR20883">
    <property type="entry name" value="PHYTANOYL-COA DIOXYGENASE DOMAIN CONTAINING 1"/>
    <property type="match status" value="1"/>
</dbReference>
<dbReference type="GO" id="GO:0016706">
    <property type="term" value="F:2-oxoglutarate-dependent dioxygenase activity"/>
    <property type="evidence" value="ECO:0007669"/>
    <property type="project" value="UniProtKB-ARBA"/>
</dbReference>
<evidence type="ECO:0000313" key="2">
    <source>
        <dbReference type="EMBL" id="QDV39605.1"/>
    </source>
</evidence>
<dbReference type="Gene3D" id="2.60.120.620">
    <property type="entry name" value="q2cbj1_9rhob like domain"/>
    <property type="match status" value="1"/>
</dbReference>
<protein>
    <submittedName>
        <fullName evidence="2">Phytanoyl-CoA dioxygenase (PhyH)</fullName>
    </submittedName>
</protein>
<keyword evidence="2" id="KW-0614">Plasmid</keyword>
<dbReference type="GO" id="GO:0005506">
    <property type="term" value="F:iron ion binding"/>
    <property type="evidence" value="ECO:0007669"/>
    <property type="project" value="UniProtKB-ARBA"/>
</dbReference>
<organism evidence="2 3">
    <name type="scientific">Tautonia plasticadhaerens</name>
    <dbReference type="NCBI Taxonomy" id="2527974"/>
    <lineage>
        <taxon>Bacteria</taxon>
        <taxon>Pseudomonadati</taxon>
        <taxon>Planctomycetota</taxon>
        <taxon>Planctomycetia</taxon>
        <taxon>Isosphaerales</taxon>
        <taxon>Isosphaeraceae</taxon>
        <taxon>Tautonia</taxon>
    </lineage>
</organism>
<dbReference type="KEGG" id="tpla:ElP_75760"/>
<dbReference type="AlphaFoldDB" id="A0A518HFJ1"/>
<reference evidence="2 3" key="1">
    <citation type="submission" date="2019-02" db="EMBL/GenBank/DDBJ databases">
        <title>Deep-cultivation of Planctomycetes and their phenomic and genomic characterization uncovers novel biology.</title>
        <authorList>
            <person name="Wiegand S."/>
            <person name="Jogler M."/>
            <person name="Boedeker C."/>
            <person name="Pinto D."/>
            <person name="Vollmers J."/>
            <person name="Rivas-Marin E."/>
            <person name="Kohn T."/>
            <person name="Peeters S.H."/>
            <person name="Heuer A."/>
            <person name="Rast P."/>
            <person name="Oberbeckmann S."/>
            <person name="Bunk B."/>
            <person name="Jeske O."/>
            <person name="Meyerdierks A."/>
            <person name="Storesund J.E."/>
            <person name="Kallscheuer N."/>
            <person name="Luecker S."/>
            <person name="Lage O.M."/>
            <person name="Pohl T."/>
            <person name="Merkel B.J."/>
            <person name="Hornburger P."/>
            <person name="Mueller R.-W."/>
            <person name="Bruemmer F."/>
            <person name="Labrenz M."/>
            <person name="Spormann A.M."/>
            <person name="Op den Camp H."/>
            <person name="Overmann J."/>
            <person name="Amann R."/>
            <person name="Jetten M.S.M."/>
            <person name="Mascher T."/>
            <person name="Medema M.H."/>
            <person name="Devos D.P."/>
            <person name="Kaster A.-K."/>
            <person name="Ovreas L."/>
            <person name="Rohde M."/>
            <person name="Galperin M.Y."/>
            <person name="Jogler C."/>
        </authorList>
    </citation>
    <scope>NUCLEOTIDE SEQUENCE [LARGE SCALE GENOMIC DNA]</scope>
    <source>
        <strain evidence="2 3">ElP</strain>
        <plasmid evidence="3">pelp_4</plasmid>
    </source>
</reference>
<sequence length="296" mass="33728">MAMTTTSSEVLSAEQVESFFAEGYLIVENLLTDDEVATINDGVDRVWSDKSIYNGATISAYTGSSNYQETYLRYLPESARNYQYKLNHLYLHDPATLGILLSDRVQGIASQLLEGTPLMFNGLNFEKGSEQRFHFDSLYMPPRGWHRMVAMWFALEDILPGAGALQYYPKSHLIEPYRFSHGQISFIPDEMPGFDRYIDAEIEARGLQPQVFFPKKGDMFIWHSQLYHGGSKISDPTLTRKSMVNHFWRAEDYPADQCWEVSPGRLLLRKEYMCVAPNFCEDRAGVRAVAEQAAAA</sequence>
<keyword evidence="3" id="KW-1185">Reference proteome</keyword>
<dbReference type="OrthoDB" id="9814777at2"/>
<gene>
    <name evidence="2" type="ORF">ElP_75760</name>
</gene>
<geneLocation type="plasmid" evidence="3">
    <name>pelp_4</name>
</geneLocation>
<keyword evidence="2" id="KW-0560">Oxidoreductase</keyword>
<dbReference type="InterPro" id="IPR008775">
    <property type="entry name" value="Phytyl_CoA_dOase-like"/>
</dbReference>